<accession>A0A0F7VMD0</accession>
<geneLocation type="plasmid" evidence="1 2">
    <name>pSLE1</name>
</geneLocation>
<dbReference type="RefSeq" id="WP_047121256.1">
    <property type="nucleotide sequence ID" value="NZ_LN831788.1"/>
</dbReference>
<evidence type="ECO:0000313" key="1">
    <source>
        <dbReference type="EMBL" id="CQR59218.1"/>
    </source>
</evidence>
<keyword evidence="1" id="KW-0614">Plasmid</keyword>
<sequence length="140" mass="14854">MATTAMNLHVMAAYVNLYGVHTGDQFAAPDDQLDICAIAYVVAEDRPAPPEFYTDEIASIRLIESSARAMAAIRAISDTLDSDPCETEIAPGHTIPDYIEHVSNWAATPPIGATKPPSTSEVIGRILRAAQALGTQTTAA</sequence>
<name>A0A0F7VMD0_STRLW</name>
<dbReference type="KEGG" id="sle:sle1_051"/>
<organism evidence="1 2">
    <name type="scientific">Streptomyces leeuwenhoekii</name>
    <dbReference type="NCBI Taxonomy" id="1437453"/>
    <lineage>
        <taxon>Bacteria</taxon>
        <taxon>Bacillati</taxon>
        <taxon>Actinomycetota</taxon>
        <taxon>Actinomycetes</taxon>
        <taxon>Kitasatosporales</taxon>
        <taxon>Streptomycetaceae</taxon>
        <taxon>Streptomyces</taxon>
    </lineage>
</organism>
<dbReference type="EMBL" id="LN831788">
    <property type="protein sequence ID" value="CQR59218.1"/>
    <property type="molecule type" value="Genomic_DNA"/>
</dbReference>
<dbReference type="Proteomes" id="UP000035016">
    <property type="component" value="Plasmid pSLE1"/>
</dbReference>
<reference evidence="2" key="1">
    <citation type="submission" date="2015-02" db="EMBL/GenBank/DDBJ databases">
        <authorList>
            <person name="Gomez-Escribano P.J."/>
        </authorList>
    </citation>
    <scope>NUCLEOTIDE SEQUENCE [LARGE SCALE GENOMIC DNA]</scope>
    <source>
        <strain evidence="2">C34 (DSM 42122 / NRRL B-24963)</strain>
        <plasmid evidence="2">pSLE1</plasmid>
    </source>
</reference>
<proteinExistence type="predicted"/>
<dbReference type="PATRIC" id="fig|1437453.6.peg.7176"/>
<protein>
    <submittedName>
        <fullName evidence="1">Sle1_051 protein</fullName>
    </submittedName>
</protein>
<evidence type="ECO:0000313" key="2">
    <source>
        <dbReference type="Proteomes" id="UP000035016"/>
    </source>
</evidence>
<dbReference type="AlphaFoldDB" id="A0A0F7VMD0"/>
<gene>
    <name evidence="1" type="ORF">sle1_051</name>
</gene>